<evidence type="ECO:0000259" key="2">
    <source>
        <dbReference type="Pfam" id="PF00144"/>
    </source>
</evidence>
<keyword evidence="4" id="KW-1185">Reference proteome</keyword>
<proteinExistence type="predicted"/>
<dbReference type="Pfam" id="PF00144">
    <property type="entry name" value="Beta-lactamase"/>
    <property type="match status" value="1"/>
</dbReference>
<evidence type="ECO:0000313" key="3">
    <source>
        <dbReference type="EMBL" id="SDQ23430.1"/>
    </source>
</evidence>
<dbReference type="InterPro" id="IPR050789">
    <property type="entry name" value="Diverse_Enzym_Activities"/>
</dbReference>
<dbReference type="SUPFAM" id="SSF56601">
    <property type="entry name" value="beta-lactamase/transpeptidase-like"/>
    <property type="match status" value="1"/>
</dbReference>
<dbReference type="AlphaFoldDB" id="A0A1H0Z7Z8"/>
<gene>
    <name evidence="3" type="ORF">SAMN05216231_1074</name>
</gene>
<dbReference type="InterPro" id="IPR012338">
    <property type="entry name" value="Beta-lactam/transpept-like"/>
</dbReference>
<sequence length="354" mass="40000">MIEYENIERIFRKYMDDDYFSGCVCYISVNGKKAYHKAFGLSNQVEGTQCNLDTVFDLASVTKIVTSTVILKMISENALSLTTKLEKCLPQSVQNSVLAPITIKQLLTHSSGLKAWHSFYAYTKGDSLFAILNSIDLTHKEGRKVVYSDLNFILLGEVIKYYYQSSLQHVIQNQLVESLDLETLTYNPHSKSNIAATEFGNRIEQKMCSDRNFHFTNWRNQNVPILGEVNDGNTYYFFGGESGHAGLFSNVKDLVSIGELYLKGGIYGEQKVISNALIKESLKKQVDNRGLGWETSDVYPEGVGHTGFTGTALWIEPERNVAVGLLTNRLHVDQPKNINPFRKELFEEIFKNIS</sequence>
<protein>
    <submittedName>
        <fullName evidence="3">CubicO group peptidase, beta-lactamase class C family</fullName>
    </submittedName>
</protein>
<dbReference type="PANTHER" id="PTHR43283:SF11">
    <property type="entry name" value="BETA-LACTAMASE-RELATED DOMAIN-CONTAINING PROTEIN"/>
    <property type="match status" value="1"/>
</dbReference>
<dbReference type="Gene3D" id="3.40.710.10">
    <property type="entry name" value="DD-peptidase/beta-lactamase superfamily"/>
    <property type="match status" value="1"/>
</dbReference>
<organism evidence="3 4">
    <name type="scientific">Virgibacillus salinus</name>
    <dbReference type="NCBI Taxonomy" id="553311"/>
    <lineage>
        <taxon>Bacteria</taxon>
        <taxon>Bacillati</taxon>
        <taxon>Bacillota</taxon>
        <taxon>Bacilli</taxon>
        <taxon>Bacillales</taxon>
        <taxon>Bacillaceae</taxon>
        <taxon>Virgibacillus</taxon>
    </lineage>
</organism>
<dbReference type="RefSeq" id="WP_092491899.1">
    <property type="nucleotide sequence ID" value="NZ_FNKD01000001.1"/>
</dbReference>
<evidence type="ECO:0000313" key="4">
    <source>
        <dbReference type="Proteomes" id="UP000199444"/>
    </source>
</evidence>
<dbReference type="EMBL" id="FNKD01000001">
    <property type="protein sequence ID" value="SDQ23430.1"/>
    <property type="molecule type" value="Genomic_DNA"/>
</dbReference>
<evidence type="ECO:0000256" key="1">
    <source>
        <dbReference type="ARBA" id="ARBA00022801"/>
    </source>
</evidence>
<accession>A0A1H0Z7Z8</accession>
<name>A0A1H0Z7Z8_9BACI</name>
<dbReference type="PANTHER" id="PTHR43283">
    <property type="entry name" value="BETA-LACTAMASE-RELATED"/>
    <property type="match status" value="1"/>
</dbReference>
<dbReference type="Proteomes" id="UP000199444">
    <property type="component" value="Unassembled WGS sequence"/>
</dbReference>
<keyword evidence="1" id="KW-0378">Hydrolase</keyword>
<dbReference type="InterPro" id="IPR001466">
    <property type="entry name" value="Beta-lactam-related"/>
</dbReference>
<dbReference type="GO" id="GO:0016787">
    <property type="term" value="F:hydrolase activity"/>
    <property type="evidence" value="ECO:0007669"/>
    <property type="project" value="UniProtKB-KW"/>
</dbReference>
<feature type="domain" description="Beta-lactamase-related" evidence="2">
    <location>
        <begin position="7"/>
        <end position="335"/>
    </location>
</feature>
<dbReference type="STRING" id="553311.SAMN05216231_1074"/>
<reference evidence="3 4" key="1">
    <citation type="submission" date="2016-10" db="EMBL/GenBank/DDBJ databases">
        <authorList>
            <person name="de Groot N.N."/>
        </authorList>
    </citation>
    <scope>NUCLEOTIDE SEQUENCE [LARGE SCALE GENOMIC DNA]</scope>
    <source>
        <strain evidence="3 4">CGMCC 1.10449</strain>
    </source>
</reference>